<dbReference type="Proteomes" id="UP000004703">
    <property type="component" value="Chromosome"/>
</dbReference>
<reference evidence="2 3" key="1">
    <citation type="submission" date="2008-01" db="EMBL/GenBank/DDBJ databases">
        <authorList>
            <person name="Wagner-Dobler I."/>
            <person name="Ferriera S."/>
            <person name="Johnson J."/>
            <person name="Kravitz S."/>
            <person name="Beeson K."/>
            <person name="Sutton G."/>
            <person name="Rogers Y.-H."/>
            <person name="Friedman R."/>
            <person name="Frazier M."/>
            <person name="Venter J.C."/>
        </authorList>
    </citation>
    <scope>NUCLEOTIDE SEQUENCE [LARGE SCALE GENOMIC DNA]</scope>
    <source>
        <strain evidence="3">DSM 17067 / NCIMB 14079 / DFL-11</strain>
    </source>
</reference>
<comment type="caution">
    <text evidence="2">The sequence shown here is derived from an EMBL/GenBank/DDBJ whole genome shotgun (WGS) entry which is preliminary data.</text>
</comment>
<proteinExistence type="predicted"/>
<sequence>MTADDRKPAMKSVSKPKSLRSRGFLSQPGGQAPSGDGSSTKPNKSRGKRQPVVSDNGKPAHLTTRVAIRPYKLGDT</sequence>
<gene>
    <name evidence="2" type="ORF">SADFL11_00015820</name>
</gene>
<organism evidence="2 3">
    <name type="scientific">Roseibium alexandrii (strain DSM 17067 / NCIMB 14079 / DFL-11)</name>
    <name type="common">Labrenzia alexandrii</name>
    <dbReference type="NCBI Taxonomy" id="244592"/>
    <lineage>
        <taxon>Bacteria</taxon>
        <taxon>Pseudomonadati</taxon>
        <taxon>Pseudomonadota</taxon>
        <taxon>Alphaproteobacteria</taxon>
        <taxon>Hyphomicrobiales</taxon>
        <taxon>Stappiaceae</taxon>
        <taxon>Roseibium</taxon>
    </lineage>
</organism>
<reference evidence="2 3" key="2">
    <citation type="submission" date="2013-04" db="EMBL/GenBank/DDBJ databases">
        <authorList>
            <person name="Fiebig A."/>
            <person name="Pradella S."/>
            <person name="Wagner-Doebler I."/>
        </authorList>
    </citation>
    <scope>NUCLEOTIDE SEQUENCE [LARGE SCALE GENOMIC DNA]</scope>
    <source>
        <strain evidence="3">DSM 17067 / NCIMB 14079 / DFL-11</strain>
    </source>
</reference>
<evidence type="ECO:0000256" key="1">
    <source>
        <dbReference type="SAM" id="MobiDB-lite"/>
    </source>
</evidence>
<evidence type="ECO:0000313" key="3">
    <source>
        <dbReference type="Proteomes" id="UP000004703"/>
    </source>
</evidence>
<dbReference type="EMBL" id="ACCU02000004">
    <property type="protein sequence ID" value="RMX61790.1"/>
    <property type="molecule type" value="Genomic_DNA"/>
</dbReference>
<dbReference type="AlphaFoldDB" id="A0A5E8UXA2"/>
<protein>
    <submittedName>
        <fullName evidence="2">Uncharacterized protein</fullName>
    </submittedName>
</protein>
<accession>A0A5E8UXA2</accession>
<feature type="region of interest" description="Disordered" evidence="1">
    <location>
        <begin position="1"/>
        <end position="76"/>
    </location>
</feature>
<evidence type="ECO:0000313" key="2">
    <source>
        <dbReference type="EMBL" id="RMX61790.1"/>
    </source>
</evidence>
<name>A0A5E8UXA2_ROSAD</name>